<proteinExistence type="predicted"/>
<dbReference type="PRINTS" id="PR00455">
    <property type="entry name" value="HTHTETR"/>
</dbReference>
<dbReference type="Pfam" id="PF00440">
    <property type="entry name" value="TetR_N"/>
    <property type="match status" value="1"/>
</dbReference>
<dbReference type="PROSITE" id="PS50977">
    <property type="entry name" value="HTH_TETR_2"/>
    <property type="match status" value="1"/>
</dbReference>
<dbReference type="PANTHER" id="PTHR30055">
    <property type="entry name" value="HTH-TYPE TRANSCRIPTIONAL REGULATOR RUTR"/>
    <property type="match status" value="1"/>
</dbReference>
<evidence type="ECO:0000313" key="7">
    <source>
        <dbReference type="EMBL" id="MBF4630676.1"/>
    </source>
</evidence>
<comment type="caution">
    <text evidence="7">The sequence shown here is derived from an EMBL/GenBank/DDBJ whole genome shotgun (WGS) entry which is preliminary data.</text>
</comment>
<dbReference type="InterPro" id="IPR036271">
    <property type="entry name" value="Tet_transcr_reg_TetR-rel_C_sf"/>
</dbReference>
<evidence type="ECO:0000256" key="1">
    <source>
        <dbReference type="ARBA" id="ARBA00022491"/>
    </source>
</evidence>
<dbReference type="AlphaFoldDB" id="A0A8I0VAS0"/>
<dbReference type="GO" id="GO:0003700">
    <property type="term" value="F:DNA-binding transcription factor activity"/>
    <property type="evidence" value="ECO:0007669"/>
    <property type="project" value="TreeGrafter"/>
</dbReference>
<keyword evidence="8" id="KW-1185">Reference proteome</keyword>
<evidence type="ECO:0000313" key="8">
    <source>
        <dbReference type="Proteomes" id="UP000634579"/>
    </source>
</evidence>
<dbReference type="EMBL" id="JADKRP010000001">
    <property type="protein sequence ID" value="MBF4630676.1"/>
    <property type="molecule type" value="Genomic_DNA"/>
</dbReference>
<name>A0A8I0VAS0_9MICO</name>
<gene>
    <name evidence="7" type="ORF">ITJ42_05580</name>
</gene>
<dbReference type="InterPro" id="IPR009057">
    <property type="entry name" value="Homeodomain-like_sf"/>
</dbReference>
<dbReference type="GO" id="GO:0000976">
    <property type="term" value="F:transcription cis-regulatory region binding"/>
    <property type="evidence" value="ECO:0007669"/>
    <property type="project" value="TreeGrafter"/>
</dbReference>
<keyword evidence="2" id="KW-0805">Transcription regulation</keyword>
<dbReference type="Proteomes" id="UP000634579">
    <property type="component" value="Unassembled WGS sequence"/>
</dbReference>
<accession>A0A8I0VAS0</accession>
<evidence type="ECO:0000256" key="3">
    <source>
        <dbReference type="ARBA" id="ARBA00023125"/>
    </source>
</evidence>
<dbReference type="InterPro" id="IPR050109">
    <property type="entry name" value="HTH-type_TetR-like_transc_reg"/>
</dbReference>
<dbReference type="Pfam" id="PF13977">
    <property type="entry name" value="TetR_C_6"/>
    <property type="match status" value="1"/>
</dbReference>
<keyword evidence="4" id="KW-0804">Transcription</keyword>
<feature type="domain" description="HTH tetR-type" evidence="6">
    <location>
        <begin position="1"/>
        <end position="61"/>
    </location>
</feature>
<dbReference type="SUPFAM" id="SSF48498">
    <property type="entry name" value="Tetracyclin repressor-like, C-terminal domain"/>
    <property type="match status" value="1"/>
</dbReference>
<dbReference type="SUPFAM" id="SSF46689">
    <property type="entry name" value="Homeodomain-like"/>
    <property type="match status" value="1"/>
</dbReference>
<evidence type="ECO:0000256" key="5">
    <source>
        <dbReference type="PROSITE-ProRule" id="PRU00335"/>
    </source>
</evidence>
<protein>
    <submittedName>
        <fullName evidence="7">TetR family transcriptional regulator</fullName>
    </submittedName>
</protein>
<dbReference type="InterPro" id="IPR039538">
    <property type="entry name" value="BetI_C"/>
</dbReference>
<sequence>MRRRVEILAAARAVFAEAGYRGATMAAVAARAGVTHAGLLYHFAAKEALLEAVLADEAGRQTELLRVGAADAGASPRGRATADDGREAADASGDALDRLRALVARNEAEPEWARLFSMLLGESVSPDHPVRERMAERYDTVSDALARTLGDLAVALDPDARPSDAELRGLARLLLAVMDGLQYQSLTGSAVDAEREFALMAELVRSRLAWGS</sequence>
<evidence type="ECO:0000256" key="2">
    <source>
        <dbReference type="ARBA" id="ARBA00023015"/>
    </source>
</evidence>
<dbReference type="Gene3D" id="1.10.357.10">
    <property type="entry name" value="Tetracycline Repressor, domain 2"/>
    <property type="match status" value="1"/>
</dbReference>
<evidence type="ECO:0000259" key="6">
    <source>
        <dbReference type="PROSITE" id="PS50977"/>
    </source>
</evidence>
<feature type="DNA-binding region" description="H-T-H motif" evidence="5">
    <location>
        <begin position="24"/>
        <end position="43"/>
    </location>
</feature>
<organism evidence="7 8">
    <name type="scientific">Clavibacter phaseoli</name>
    <dbReference type="NCBI Taxonomy" id="1734031"/>
    <lineage>
        <taxon>Bacteria</taxon>
        <taxon>Bacillati</taxon>
        <taxon>Actinomycetota</taxon>
        <taxon>Actinomycetes</taxon>
        <taxon>Micrococcales</taxon>
        <taxon>Microbacteriaceae</taxon>
        <taxon>Clavibacter</taxon>
    </lineage>
</organism>
<dbReference type="PANTHER" id="PTHR30055:SF234">
    <property type="entry name" value="HTH-TYPE TRANSCRIPTIONAL REGULATOR BETI"/>
    <property type="match status" value="1"/>
</dbReference>
<dbReference type="RefSeq" id="WP_194674673.1">
    <property type="nucleotide sequence ID" value="NZ_JADKRP010000001.1"/>
</dbReference>
<keyword evidence="3 5" id="KW-0238">DNA-binding</keyword>
<keyword evidence="1" id="KW-0678">Repressor</keyword>
<dbReference type="InterPro" id="IPR001647">
    <property type="entry name" value="HTH_TetR"/>
</dbReference>
<evidence type="ECO:0000256" key="4">
    <source>
        <dbReference type="ARBA" id="ARBA00023163"/>
    </source>
</evidence>
<reference evidence="7 8" key="1">
    <citation type="submission" date="2020-10" db="EMBL/GenBank/DDBJ databases">
        <title>Draft genome sequences of plant-associated actinobacteria.</title>
        <authorList>
            <person name="Tarlachkov S.V."/>
            <person name="Starodumova I.P."/>
            <person name="Dorofeeva L.V."/>
            <person name="Prisyazhnaya N.V."/>
            <person name="Roubtsova T.V."/>
            <person name="Chizhov V.N."/>
            <person name="Nadler S.A."/>
            <person name="Subbotin S.A."/>
            <person name="Evtushenko L.I."/>
        </authorList>
    </citation>
    <scope>NUCLEOTIDE SEQUENCE [LARGE SCALE GENOMIC DNA]</scope>
    <source>
        <strain evidence="7 8">VKM Ac-2886</strain>
    </source>
</reference>